<dbReference type="Proteomes" id="UP000002519">
    <property type="component" value="Chromosome"/>
</dbReference>
<evidence type="ECO:0000313" key="2">
    <source>
        <dbReference type="Proteomes" id="UP000002519"/>
    </source>
</evidence>
<protein>
    <submittedName>
        <fullName evidence="1">Uncharacterized protein</fullName>
    </submittedName>
</protein>
<dbReference type="PIR" id="F86055">
    <property type="entry name" value="F86055"/>
</dbReference>
<name>Q8X476_ECO57</name>
<evidence type="ECO:0000313" key="1">
    <source>
        <dbReference type="EMBL" id="AAG58906.1"/>
    </source>
</evidence>
<dbReference type="AlphaFoldDB" id="Q8X476"/>
<proteinExistence type="predicted"/>
<dbReference type="EMBL" id="AE005174">
    <property type="protein sequence ID" value="AAG58906.1"/>
    <property type="molecule type" value="Genomic_DNA"/>
</dbReference>
<gene>
    <name evidence="1" type="ordered locus">Z5201</name>
</gene>
<dbReference type="KEGG" id="ece:Z5201"/>
<organism evidence="1 2">
    <name type="scientific">Escherichia coli O157:H7</name>
    <dbReference type="NCBI Taxonomy" id="83334"/>
    <lineage>
        <taxon>Bacteria</taxon>
        <taxon>Pseudomonadati</taxon>
        <taxon>Pseudomonadota</taxon>
        <taxon>Gammaproteobacteria</taxon>
        <taxon>Enterobacterales</taxon>
        <taxon>Enterobacteriaceae</taxon>
        <taxon>Escherichia</taxon>
    </lineage>
</organism>
<accession>Q8X476</accession>
<sequence>MMILIIGIPLQGAVPLVDVAVYPPHYQVDDLMGK</sequence>
<reference evidence="1 2" key="1">
    <citation type="journal article" date="2001" name="Nature">
        <title>Genome sequence of enterohaemorrhagic Escherichia coli O157:H7.</title>
        <authorList>
            <person name="Perna N.T."/>
            <person name="Plunkett G.III."/>
            <person name="Burland V."/>
            <person name="Mau B."/>
            <person name="Glasner J.D."/>
            <person name="Rose D.J."/>
            <person name="Mayhew G.F."/>
            <person name="Evans P.S."/>
            <person name="Gregor J."/>
            <person name="Kirkpatrick H.A."/>
            <person name="Posfai G."/>
            <person name="Hackett J."/>
            <person name="Klink S."/>
            <person name="Boutin A."/>
            <person name="Shao Y."/>
            <person name="Miller L."/>
            <person name="Grotbeck E.J."/>
            <person name="Davis N.W."/>
            <person name="Lim A."/>
            <person name="Dimalanta E."/>
            <person name="Potamousis K."/>
            <person name="Apodaca J."/>
            <person name="Anantharaman T.S."/>
            <person name="Lin J."/>
            <person name="Yen G."/>
            <person name="Schwartz D.C."/>
            <person name="Welch R.A."/>
            <person name="Blattner F.R."/>
        </authorList>
    </citation>
    <scope>NUCLEOTIDE SEQUENCE [LARGE SCALE GENOMIC DNA]</scope>
    <source>
        <strain evidence="2">O157:H7 / EDL933 / ATCC 700927 / EHEC</strain>
    </source>
</reference>